<evidence type="ECO:0000313" key="9">
    <source>
        <dbReference type="EMBL" id="BBP46714.1"/>
    </source>
</evidence>
<dbReference type="InterPro" id="IPR016163">
    <property type="entry name" value="Ald_DH_C"/>
</dbReference>
<evidence type="ECO:0000256" key="2">
    <source>
        <dbReference type="ARBA" id="ARBA00022605"/>
    </source>
</evidence>
<evidence type="ECO:0000259" key="8">
    <source>
        <dbReference type="Pfam" id="PF00171"/>
    </source>
</evidence>
<dbReference type="PANTHER" id="PTHR11063">
    <property type="entry name" value="GLUTAMATE SEMIALDEHYDE DEHYDROGENASE"/>
    <property type="match status" value="1"/>
</dbReference>
<comment type="function">
    <text evidence="7">Catalyzes the NADPH-dependent reduction of L-glutamate 5-phosphate into L-glutamate 5-semialdehyde and phosphate. The product spontaneously undergoes cyclization to form 1-pyrroline-5-carboxylate.</text>
</comment>
<dbReference type="GO" id="GO:0055129">
    <property type="term" value="P:L-proline biosynthetic process"/>
    <property type="evidence" value="ECO:0007669"/>
    <property type="project" value="UniProtKB-UniRule"/>
</dbReference>
<dbReference type="PANTHER" id="PTHR11063:SF8">
    <property type="entry name" value="DELTA-1-PYRROLINE-5-CARBOXYLATE SYNTHASE"/>
    <property type="match status" value="1"/>
</dbReference>
<dbReference type="InterPro" id="IPR020593">
    <property type="entry name" value="G-glutamylP_reductase_CS"/>
</dbReference>
<dbReference type="SUPFAM" id="SSF53720">
    <property type="entry name" value="ALDH-like"/>
    <property type="match status" value="1"/>
</dbReference>
<evidence type="ECO:0000313" key="10">
    <source>
        <dbReference type="Proteomes" id="UP000501726"/>
    </source>
</evidence>
<name>A0A6F8PXI9_9GAMM</name>
<keyword evidence="10" id="KW-1185">Reference proteome</keyword>
<keyword evidence="3 7" id="KW-0641">Proline biosynthesis</keyword>
<keyword evidence="2 7" id="KW-0028">Amino-acid biosynthesis</keyword>
<dbReference type="Proteomes" id="UP000501726">
    <property type="component" value="Chromosome"/>
</dbReference>
<comment type="catalytic activity">
    <reaction evidence="6 7">
        <text>L-glutamate 5-semialdehyde + phosphate + NADP(+) = L-glutamyl 5-phosphate + NADPH + H(+)</text>
        <dbReference type="Rhea" id="RHEA:19541"/>
        <dbReference type="ChEBI" id="CHEBI:15378"/>
        <dbReference type="ChEBI" id="CHEBI:43474"/>
        <dbReference type="ChEBI" id="CHEBI:57783"/>
        <dbReference type="ChEBI" id="CHEBI:58066"/>
        <dbReference type="ChEBI" id="CHEBI:58274"/>
        <dbReference type="ChEBI" id="CHEBI:58349"/>
        <dbReference type="EC" id="1.2.1.41"/>
    </reaction>
</comment>
<proteinExistence type="inferred from homology"/>
<dbReference type="InterPro" id="IPR016161">
    <property type="entry name" value="Ald_DH/histidinol_DH"/>
</dbReference>
<dbReference type="InterPro" id="IPR012134">
    <property type="entry name" value="Glu-5-SA_DH"/>
</dbReference>
<evidence type="ECO:0000256" key="6">
    <source>
        <dbReference type="ARBA" id="ARBA00049024"/>
    </source>
</evidence>
<dbReference type="NCBIfam" id="TIGR00407">
    <property type="entry name" value="proA"/>
    <property type="match status" value="1"/>
</dbReference>
<dbReference type="FunFam" id="3.40.309.10:FF:000006">
    <property type="entry name" value="Gamma-glutamyl phosphate reductase"/>
    <property type="match status" value="1"/>
</dbReference>
<dbReference type="UniPathway" id="UPA00098">
    <property type="reaction ID" value="UER00360"/>
</dbReference>
<dbReference type="CDD" id="cd07079">
    <property type="entry name" value="ALDH_F18-19_ProA-GPR"/>
    <property type="match status" value="1"/>
</dbReference>
<dbReference type="InterPro" id="IPR016162">
    <property type="entry name" value="Ald_DH_N"/>
</dbReference>
<evidence type="ECO:0000256" key="4">
    <source>
        <dbReference type="ARBA" id="ARBA00022857"/>
    </source>
</evidence>
<dbReference type="InterPro" id="IPR000965">
    <property type="entry name" value="GPR_dom"/>
</dbReference>
<dbReference type="EC" id="1.2.1.41" evidence="7"/>
<dbReference type="PIRSF" id="PIRSF000151">
    <property type="entry name" value="GPR"/>
    <property type="match status" value="1"/>
</dbReference>
<comment type="pathway">
    <text evidence="1 7">Amino-acid biosynthesis; L-proline biosynthesis; L-glutamate 5-semialdehyde from L-glutamate: step 2/2.</text>
</comment>
<dbReference type="Gene3D" id="3.40.309.10">
    <property type="entry name" value="Aldehyde Dehydrogenase, Chain A, domain 2"/>
    <property type="match status" value="1"/>
</dbReference>
<reference evidence="10" key="1">
    <citation type="submission" date="2019-11" db="EMBL/GenBank/DDBJ databases">
        <title>Isolation and characterization of two novel species in the genus Thiomicrorhabdus.</title>
        <authorList>
            <person name="Mochizuki J."/>
            <person name="Kojima H."/>
            <person name="Fukui M."/>
        </authorList>
    </citation>
    <scope>NUCLEOTIDE SEQUENCE [LARGE SCALE GENOMIC DNA]</scope>
    <source>
        <strain evidence="10">aks77</strain>
    </source>
</reference>
<keyword evidence="4 7" id="KW-0521">NADP</keyword>
<accession>A0A6F8PXI9</accession>
<dbReference type="PROSITE" id="PS01223">
    <property type="entry name" value="PROA"/>
    <property type="match status" value="1"/>
</dbReference>
<dbReference type="EMBL" id="AP021889">
    <property type="protein sequence ID" value="BBP46714.1"/>
    <property type="molecule type" value="Genomic_DNA"/>
</dbReference>
<evidence type="ECO:0000256" key="1">
    <source>
        <dbReference type="ARBA" id="ARBA00004985"/>
    </source>
</evidence>
<dbReference type="AlphaFoldDB" id="A0A6F8PXI9"/>
<protein>
    <recommendedName>
        <fullName evidence="7">Gamma-glutamyl phosphate reductase</fullName>
        <shortName evidence="7">GPR</shortName>
        <ecNumber evidence="7">1.2.1.41</ecNumber>
    </recommendedName>
    <alternativeName>
        <fullName evidence="7">Glutamate-5-semialdehyde dehydrogenase</fullName>
    </alternativeName>
    <alternativeName>
        <fullName evidence="7">Glutamyl-gamma-semialdehyde dehydrogenase</fullName>
        <shortName evidence="7">GSA dehydrogenase</shortName>
    </alternativeName>
</protein>
<dbReference type="InterPro" id="IPR015590">
    <property type="entry name" value="Aldehyde_DH_dom"/>
</dbReference>
<comment type="similarity">
    <text evidence="7">Belongs to the gamma-glutamyl phosphate reductase family.</text>
</comment>
<evidence type="ECO:0000256" key="3">
    <source>
        <dbReference type="ARBA" id="ARBA00022650"/>
    </source>
</evidence>
<dbReference type="RefSeq" id="WP_173273637.1">
    <property type="nucleotide sequence ID" value="NZ_AP021889.1"/>
</dbReference>
<keyword evidence="7" id="KW-0963">Cytoplasm</keyword>
<evidence type="ECO:0000256" key="5">
    <source>
        <dbReference type="ARBA" id="ARBA00023002"/>
    </source>
</evidence>
<gene>
    <name evidence="7 9" type="primary">proA</name>
    <name evidence="9" type="ORF">THMIRHAS_20870</name>
</gene>
<dbReference type="GO" id="GO:0005737">
    <property type="term" value="C:cytoplasm"/>
    <property type="evidence" value="ECO:0007669"/>
    <property type="project" value="UniProtKB-SubCell"/>
</dbReference>
<feature type="domain" description="Aldehyde dehydrogenase" evidence="8">
    <location>
        <begin position="12"/>
        <end position="286"/>
    </location>
</feature>
<dbReference type="Gene3D" id="3.40.605.10">
    <property type="entry name" value="Aldehyde Dehydrogenase, Chain A, domain 1"/>
    <property type="match status" value="1"/>
</dbReference>
<evidence type="ECO:0000256" key="7">
    <source>
        <dbReference type="HAMAP-Rule" id="MF_00412"/>
    </source>
</evidence>
<organism evidence="9 10">
    <name type="scientific">Thiosulfatimonas sediminis</name>
    <dbReference type="NCBI Taxonomy" id="2675054"/>
    <lineage>
        <taxon>Bacteria</taxon>
        <taxon>Pseudomonadati</taxon>
        <taxon>Pseudomonadota</taxon>
        <taxon>Gammaproteobacteria</taxon>
        <taxon>Thiotrichales</taxon>
        <taxon>Piscirickettsiaceae</taxon>
        <taxon>Thiosulfatimonas</taxon>
    </lineage>
</organism>
<dbReference type="KEGG" id="tse:THMIRHAS_20870"/>
<sequence length="417" mass="44510">MNIEQYMMDLGQKARAASRQLLRANTRMKNQALLAIAEQIEQQAVILQTENAKDLTAGKESGLDAAMLDRLALSDKVIAGMAEGLRQIAALQDPVGEISDMSFRPSGIQVGKMRVPLGVVGIIYESRPNVTVDAAALCLKSGNAAILRGGSEAKYSNQALAKCIAAGLEVAGLPATAVQVLETTDRAAVGHLIAMPEFVDVIIPRGGKGLIERISQGARVPVIKHLDGICHVYIDVDADAQKALDVAFNAKTHRYGVCNAMETLLIAEARAAEILPKLAELYATKAVELRGCAQTCALINAKPATQEDWATEYLAPILSIRVVADVDAAMDHIAQFSSGHTESIITENFSTSRRFLAEVDSSSVMVNASTRFADGFEYGLGAEIGISTDKFHARGPVGLEGLTSQKYIVLGDGHIRQ</sequence>
<dbReference type="NCBIfam" id="NF001221">
    <property type="entry name" value="PRK00197.1"/>
    <property type="match status" value="1"/>
</dbReference>
<dbReference type="GO" id="GO:0050661">
    <property type="term" value="F:NADP binding"/>
    <property type="evidence" value="ECO:0007669"/>
    <property type="project" value="InterPro"/>
</dbReference>
<comment type="subcellular location">
    <subcellularLocation>
        <location evidence="7">Cytoplasm</location>
    </subcellularLocation>
</comment>
<dbReference type="GO" id="GO:0004350">
    <property type="term" value="F:glutamate-5-semialdehyde dehydrogenase activity"/>
    <property type="evidence" value="ECO:0007669"/>
    <property type="project" value="UniProtKB-UniRule"/>
</dbReference>
<dbReference type="Pfam" id="PF00171">
    <property type="entry name" value="Aldedh"/>
    <property type="match status" value="1"/>
</dbReference>
<dbReference type="HAMAP" id="MF_00412">
    <property type="entry name" value="ProA"/>
    <property type="match status" value="1"/>
</dbReference>
<keyword evidence="5 7" id="KW-0560">Oxidoreductase</keyword>